<dbReference type="AlphaFoldDB" id="T1B955"/>
<dbReference type="GO" id="GO:0030643">
    <property type="term" value="P:intracellular phosphate ion homeostasis"/>
    <property type="evidence" value="ECO:0007669"/>
    <property type="project" value="InterPro"/>
</dbReference>
<organism evidence="2">
    <name type="scientific">mine drainage metagenome</name>
    <dbReference type="NCBI Taxonomy" id="410659"/>
    <lineage>
        <taxon>unclassified sequences</taxon>
        <taxon>metagenomes</taxon>
        <taxon>ecological metagenomes</taxon>
    </lineage>
</organism>
<dbReference type="GO" id="GO:0045936">
    <property type="term" value="P:negative regulation of phosphate metabolic process"/>
    <property type="evidence" value="ECO:0007669"/>
    <property type="project" value="InterPro"/>
</dbReference>
<dbReference type="InterPro" id="IPR038078">
    <property type="entry name" value="PhoU-like_sf"/>
</dbReference>
<dbReference type="Pfam" id="PF01895">
    <property type="entry name" value="PhoU"/>
    <property type="match status" value="2"/>
</dbReference>
<dbReference type="InterPro" id="IPR026022">
    <property type="entry name" value="PhoU_dom"/>
</dbReference>
<dbReference type="PANTHER" id="PTHR42930">
    <property type="entry name" value="PHOSPHATE-SPECIFIC TRANSPORT SYSTEM ACCESSORY PROTEIN PHOU"/>
    <property type="match status" value="1"/>
</dbReference>
<proteinExistence type="predicted"/>
<protein>
    <submittedName>
        <fullName evidence="2">Phosphate uptake regulator, PhoU</fullName>
    </submittedName>
</protein>
<feature type="non-terminal residue" evidence="2">
    <location>
        <position position="1"/>
    </location>
</feature>
<reference evidence="2" key="2">
    <citation type="journal article" date="2014" name="ISME J.">
        <title>Microbial stratification in low pH oxic and suboxic macroscopic growths along an acid mine drainage.</title>
        <authorList>
            <person name="Mendez-Garcia C."/>
            <person name="Mesa V."/>
            <person name="Sprenger R.R."/>
            <person name="Richter M."/>
            <person name="Diez M.S."/>
            <person name="Solano J."/>
            <person name="Bargiela R."/>
            <person name="Golyshina O.V."/>
            <person name="Manteca A."/>
            <person name="Ramos J.L."/>
            <person name="Gallego J.R."/>
            <person name="Llorente I."/>
            <person name="Martins Dos Santos V.A."/>
            <person name="Jensen O.N."/>
            <person name="Pelaez A.I."/>
            <person name="Sanchez J."/>
            <person name="Ferrer M."/>
        </authorList>
    </citation>
    <scope>NUCLEOTIDE SEQUENCE</scope>
</reference>
<dbReference type="InterPro" id="IPR028366">
    <property type="entry name" value="PhoU"/>
</dbReference>
<reference evidence="2" key="1">
    <citation type="submission" date="2013-08" db="EMBL/GenBank/DDBJ databases">
        <authorList>
            <person name="Mendez C."/>
            <person name="Richter M."/>
            <person name="Ferrer M."/>
            <person name="Sanchez J."/>
        </authorList>
    </citation>
    <scope>NUCLEOTIDE SEQUENCE</scope>
</reference>
<dbReference type="Gene3D" id="1.20.58.220">
    <property type="entry name" value="Phosphate transport system protein phou homolog 2, domain 2"/>
    <property type="match status" value="2"/>
</dbReference>
<feature type="domain" description="PhoU" evidence="1">
    <location>
        <begin position="37"/>
        <end position="116"/>
    </location>
</feature>
<gene>
    <name evidence="2" type="ORF">B1B_11582</name>
</gene>
<dbReference type="EMBL" id="AUZY01007539">
    <property type="protein sequence ID" value="EQD49539.1"/>
    <property type="molecule type" value="Genomic_DNA"/>
</dbReference>
<sequence length="222" mass="25357">KRFARRVMGVEIFEETSNSIVLQNVLNSENFTVWNALRRMALNVDTMIADTLQSMKLKDSKMMVNIIERDDEVDRYQWYIFRETRASITTSDDGVYALILSRILERIADHTVNICKVLGTAGKKQGAIVDLLSKSLDFSLGMYRESMEAFYSKNAQRMNEIVEKKQEVNDMKDRILSDPKVKDLSTATAVSEEVVRIGLYATDMAELGMDYLLANVAEFVLK</sequence>
<feature type="domain" description="PhoU" evidence="1">
    <location>
        <begin position="136"/>
        <end position="207"/>
    </location>
</feature>
<name>T1B955_9ZZZZ</name>
<comment type="caution">
    <text evidence="2">The sequence shown here is derived from an EMBL/GenBank/DDBJ whole genome shotgun (WGS) entry which is preliminary data.</text>
</comment>
<accession>T1B955</accession>
<evidence type="ECO:0000313" key="2">
    <source>
        <dbReference type="EMBL" id="EQD49539.1"/>
    </source>
</evidence>
<evidence type="ECO:0000259" key="1">
    <source>
        <dbReference type="Pfam" id="PF01895"/>
    </source>
</evidence>
<dbReference type="PANTHER" id="PTHR42930:SF2">
    <property type="entry name" value="PHOU DOMAIN-CONTAINING PROTEIN"/>
    <property type="match status" value="1"/>
</dbReference>
<dbReference type="SUPFAM" id="SSF109755">
    <property type="entry name" value="PhoU-like"/>
    <property type="match status" value="1"/>
</dbReference>